<dbReference type="PANTHER" id="PTHR43527">
    <property type="entry name" value="4-DIPHOSPHOCYTIDYL-2-C-METHYL-D-ERYTHRITOL KINASE, CHLOROPLASTIC"/>
    <property type="match status" value="1"/>
</dbReference>
<dbReference type="NCBIfam" id="NF003216">
    <property type="entry name" value="PRK04181.1"/>
    <property type="match status" value="1"/>
</dbReference>
<dbReference type="EMBL" id="AACCXK010000001">
    <property type="protein sequence ID" value="EAK0452191.1"/>
    <property type="molecule type" value="Genomic_DNA"/>
</dbReference>
<dbReference type="Gene3D" id="3.30.230.10">
    <property type="match status" value="1"/>
</dbReference>
<dbReference type="GO" id="GO:0050515">
    <property type="term" value="F:4-(cytidine 5'-diphospho)-2-C-methyl-D-erythritol kinase activity"/>
    <property type="evidence" value="ECO:0007669"/>
    <property type="project" value="InterPro"/>
</dbReference>
<dbReference type="Proteomes" id="UP000557842">
    <property type="component" value="Unassembled WGS sequence"/>
</dbReference>
<dbReference type="EMBL" id="AACCXM010000001">
    <property type="protein sequence ID" value="EAK0468302.1"/>
    <property type="molecule type" value="Genomic_DNA"/>
</dbReference>
<dbReference type="InterPro" id="IPR006204">
    <property type="entry name" value="GHMP_kinase_N_dom"/>
</dbReference>
<dbReference type="SUPFAM" id="SSF54211">
    <property type="entry name" value="Ribosomal protein S5 domain 2-like"/>
    <property type="match status" value="1"/>
</dbReference>
<keyword evidence="2 8" id="KW-0808">Transferase</keyword>
<keyword evidence="5" id="KW-0067">ATP-binding</keyword>
<keyword evidence="3" id="KW-0547">Nucleotide-binding</keyword>
<dbReference type="PIRSF" id="PIRSF010376">
    <property type="entry name" value="IspE"/>
    <property type="match status" value="1"/>
</dbReference>
<evidence type="ECO:0000256" key="4">
    <source>
        <dbReference type="ARBA" id="ARBA00022777"/>
    </source>
</evidence>
<dbReference type="SUPFAM" id="SSF55060">
    <property type="entry name" value="GHMP Kinase, C-terminal domain"/>
    <property type="match status" value="1"/>
</dbReference>
<dbReference type="AlphaFoldDB" id="A0A5L4IYG3"/>
<dbReference type="PANTHER" id="PTHR43527:SF2">
    <property type="entry name" value="4-DIPHOSPHOCYTIDYL-2-C-METHYL-D-ERYTHRITOL KINASE, CHLOROPLASTIC"/>
    <property type="match status" value="1"/>
</dbReference>
<evidence type="ECO:0000259" key="6">
    <source>
        <dbReference type="Pfam" id="PF00288"/>
    </source>
</evidence>
<keyword evidence="4 8" id="KW-0418">Kinase</keyword>
<feature type="domain" description="GHMP kinase N-terminal" evidence="6">
    <location>
        <begin position="57"/>
        <end position="139"/>
    </location>
</feature>
<evidence type="ECO:0000313" key="7">
    <source>
        <dbReference type="EMBL" id="EAI5408133.1"/>
    </source>
</evidence>
<dbReference type="RefSeq" id="WP_065843720.1">
    <property type="nucleotide sequence ID" value="NZ_AABUZP020000005.1"/>
</dbReference>
<dbReference type="GO" id="GO:0016114">
    <property type="term" value="P:terpenoid biosynthetic process"/>
    <property type="evidence" value="ECO:0007669"/>
    <property type="project" value="InterPro"/>
</dbReference>
<evidence type="ECO:0000313" key="9">
    <source>
        <dbReference type="EMBL" id="EAK0468302.1"/>
    </source>
</evidence>
<dbReference type="InterPro" id="IPR020568">
    <property type="entry name" value="Ribosomal_Su5_D2-typ_SF"/>
</dbReference>
<organism evidence="8">
    <name type="scientific">Campylobacter fetus</name>
    <dbReference type="NCBI Taxonomy" id="196"/>
    <lineage>
        <taxon>Bacteria</taxon>
        <taxon>Pseudomonadati</taxon>
        <taxon>Campylobacterota</taxon>
        <taxon>Epsilonproteobacteria</taxon>
        <taxon>Campylobacterales</taxon>
        <taxon>Campylobacteraceae</taxon>
        <taxon>Campylobacter</taxon>
    </lineage>
</organism>
<evidence type="ECO:0000313" key="8">
    <source>
        <dbReference type="EMBL" id="EAK0452191.1"/>
    </source>
</evidence>
<evidence type="ECO:0000256" key="1">
    <source>
        <dbReference type="ARBA" id="ARBA00017473"/>
    </source>
</evidence>
<comment type="caution">
    <text evidence="8">The sequence shown here is derived from an EMBL/GenBank/DDBJ whole genome shotgun (WGS) entry which is preliminary data.</text>
</comment>
<dbReference type="InterPro" id="IPR014721">
    <property type="entry name" value="Ribsml_uS5_D2-typ_fold_subgr"/>
</dbReference>
<dbReference type="Pfam" id="PF00288">
    <property type="entry name" value="GHMP_kinases_N"/>
    <property type="match status" value="1"/>
</dbReference>
<evidence type="ECO:0000256" key="3">
    <source>
        <dbReference type="ARBA" id="ARBA00022741"/>
    </source>
</evidence>
<evidence type="ECO:0000256" key="2">
    <source>
        <dbReference type="ARBA" id="ARBA00022679"/>
    </source>
</evidence>
<dbReference type="InterPro" id="IPR004424">
    <property type="entry name" value="IspE"/>
</dbReference>
<protein>
    <recommendedName>
        <fullName evidence="1">4-diphosphocytidyl-2-C-methyl-D-erythritol kinase</fullName>
    </recommendedName>
</protein>
<dbReference type="InterPro" id="IPR036554">
    <property type="entry name" value="GHMP_kinase_C_sf"/>
</dbReference>
<accession>A0A5L4IYG3</accession>
<name>A0A5L4IYG3_CAMFE</name>
<reference evidence="8 10" key="1">
    <citation type="submission" date="2018-05" db="EMBL/GenBank/DDBJ databases">
        <authorList>
            <consortium name="PulseNet: The National Subtyping Network for Foodborne Disease Surveillance"/>
            <person name="Tarr C.L."/>
            <person name="Trees E."/>
            <person name="Katz L.S."/>
            <person name="Carleton-Romer H.A."/>
            <person name="Stroika S."/>
            <person name="Kucerova Z."/>
            <person name="Roache K.F."/>
            <person name="Sabol A.L."/>
            <person name="Besser J."/>
            <person name="Gerner-Smidt P."/>
        </authorList>
    </citation>
    <scope>NUCLEOTIDE SEQUENCE</scope>
    <source>
        <strain evidence="8">2014D-0197</strain>
        <strain evidence="7 10">2016D-0221</strain>
        <strain evidence="9">D4313</strain>
    </source>
</reference>
<sequence length="246" mass="27946">MRSYAKLNIFLKITGFRGNYHEIRSRFILFKGIFDEIEFVKKTSDEFIQNDKIQNNIIKKARMELEKLGFKNELDEFFKFNQVKLTKNIPIGGGLGGGSGNAAAFLNLANDNLNLNIPKEKLIQISKNIGADVPFFLSGFNSANVSGIGEIVSVFDDDIPKIDIIKSKIFCSTKDVFSRYKKYFSKFDTDLALNLEKLSSKEILNSYKNYELNDLLKPCIKLYPDLKISQNEFLSGSGSTKFRLSI</sequence>
<dbReference type="GO" id="GO:0005524">
    <property type="term" value="F:ATP binding"/>
    <property type="evidence" value="ECO:0007669"/>
    <property type="project" value="UniProtKB-KW"/>
</dbReference>
<evidence type="ECO:0000256" key="5">
    <source>
        <dbReference type="ARBA" id="ARBA00022840"/>
    </source>
</evidence>
<dbReference type="EMBL" id="AABQDW010000008">
    <property type="protein sequence ID" value="EAI5408133.1"/>
    <property type="molecule type" value="Genomic_DNA"/>
</dbReference>
<proteinExistence type="predicted"/>
<evidence type="ECO:0000313" key="10">
    <source>
        <dbReference type="Proteomes" id="UP000557842"/>
    </source>
</evidence>
<gene>
    <name evidence="8" type="ORF">AAH17_00735</name>
    <name evidence="9" type="ORF">AAH24_02795</name>
    <name evidence="7" type="ORF">BVH53_05395</name>
</gene>